<dbReference type="InterPro" id="IPR041699">
    <property type="entry name" value="AAA_32"/>
</dbReference>
<dbReference type="Gene3D" id="3.30.230.10">
    <property type="match status" value="1"/>
</dbReference>
<dbReference type="Gene3D" id="1.10.8.60">
    <property type="match status" value="1"/>
</dbReference>
<dbReference type="InterPro" id="IPR046843">
    <property type="entry name" value="LonB_AAA-LID"/>
</dbReference>
<keyword evidence="6" id="KW-1185">Reference proteome</keyword>
<dbReference type="PROSITE" id="PS51786">
    <property type="entry name" value="LON_PROTEOLYTIC"/>
    <property type="match status" value="1"/>
</dbReference>
<dbReference type="PANTHER" id="PTHR10046">
    <property type="entry name" value="ATP DEPENDENT LON PROTEASE FAMILY MEMBER"/>
    <property type="match status" value="1"/>
</dbReference>
<dbReference type="RefSeq" id="WP_133559841.1">
    <property type="nucleotide sequence ID" value="NZ_SNZA01000001.1"/>
</dbReference>
<evidence type="ECO:0000256" key="2">
    <source>
        <dbReference type="PROSITE-ProRule" id="PRU01122"/>
    </source>
</evidence>
<dbReference type="InterPro" id="IPR014721">
    <property type="entry name" value="Ribsml_uS5_D2-typ_fold_subgr"/>
</dbReference>
<dbReference type="SUPFAM" id="SSF54211">
    <property type="entry name" value="Ribosomal protein S5 domain 2-like"/>
    <property type="match status" value="1"/>
</dbReference>
<gene>
    <name evidence="5" type="ORF">C8D85_0567</name>
</gene>
<dbReference type="GO" id="GO:0004176">
    <property type="term" value="F:ATP-dependent peptidase activity"/>
    <property type="evidence" value="ECO:0007669"/>
    <property type="project" value="UniProtKB-UniRule"/>
</dbReference>
<dbReference type="Pfam" id="PF13654">
    <property type="entry name" value="AAA_32"/>
    <property type="match status" value="1"/>
</dbReference>
<dbReference type="EC" id="3.4.21.53" evidence="2"/>
<keyword evidence="1 2" id="KW-0645">Protease</keyword>
<dbReference type="Gene3D" id="3.40.50.300">
    <property type="entry name" value="P-loop containing nucleotide triphosphate hydrolases"/>
    <property type="match status" value="2"/>
</dbReference>
<feature type="domain" description="Lon proteolytic" evidence="4">
    <location>
        <begin position="564"/>
        <end position="759"/>
    </location>
</feature>
<dbReference type="GO" id="GO:0030163">
    <property type="term" value="P:protein catabolic process"/>
    <property type="evidence" value="ECO:0007669"/>
    <property type="project" value="InterPro"/>
</dbReference>
<dbReference type="GO" id="GO:0006508">
    <property type="term" value="P:proteolysis"/>
    <property type="evidence" value="ECO:0007669"/>
    <property type="project" value="UniProtKB-KW"/>
</dbReference>
<dbReference type="EMBL" id="SNZA01000001">
    <property type="protein sequence ID" value="TDR15213.1"/>
    <property type="molecule type" value="Genomic_DNA"/>
</dbReference>
<reference evidence="5 6" key="1">
    <citation type="submission" date="2019-03" db="EMBL/GenBank/DDBJ databases">
        <title>Genomic Encyclopedia of Type Strains, Phase IV (KMG-IV): sequencing the most valuable type-strain genomes for metagenomic binning, comparative biology and taxonomic classification.</title>
        <authorList>
            <person name="Goeker M."/>
        </authorList>
    </citation>
    <scope>NUCLEOTIDE SEQUENCE [LARGE SCALE GENOMIC DNA]</scope>
    <source>
        <strain evidence="5 6">DSM 5604</strain>
    </source>
</reference>
<dbReference type="InterPro" id="IPR027417">
    <property type="entry name" value="P-loop_NTPase"/>
</dbReference>
<feature type="active site" evidence="2">
    <location>
        <position position="654"/>
    </location>
</feature>
<dbReference type="Pfam" id="PF20437">
    <property type="entry name" value="LonC_helical"/>
    <property type="match status" value="1"/>
</dbReference>
<dbReference type="InterPro" id="IPR020568">
    <property type="entry name" value="Ribosomal_Su5_D2-typ_SF"/>
</dbReference>
<dbReference type="AlphaFoldDB" id="A0A4R6XDZ0"/>
<dbReference type="Pfam" id="PF05362">
    <property type="entry name" value="Lon_C"/>
    <property type="match status" value="1"/>
</dbReference>
<evidence type="ECO:0000256" key="3">
    <source>
        <dbReference type="SAM" id="MobiDB-lite"/>
    </source>
</evidence>
<dbReference type="GO" id="GO:0005524">
    <property type="term" value="F:ATP binding"/>
    <property type="evidence" value="ECO:0007669"/>
    <property type="project" value="InterPro"/>
</dbReference>
<comment type="similarity">
    <text evidence="2">Belongs to the peptidase S16 family.</text>
</comment>
<comment type="caution">
    <text evidence="5">The sequence shown here is derived from an EMBL/GenBank/DDBJ whole genome shotgun (WGS) entry which is preliminary data.</text>
</comment>
<proteinExistence type="inferred from homology"/>
<accession>A0A4R6XDZ0</accession>
<comment type="catalytic activity">
    <reaction evidence="2">
        <text>Hydrolysis of proteins in presence of ATP.</text>
        <dbReference type="EC" id="3.4.21.53"/>
    </reaction>
</comment>
<dbReference type="SUPFAM" id="SSF52540">
    <property type="entry name" value="P-loop containing nucleoside triphosphate hydrolases"/>
    <property type="match status" value="1"/>
</dbReference>
<evidence type="ECO:0000313" key="5">
    <source>
        <dbReference type="EMBL" id="TDR15213.1"/>
    </source>
</evidence>
<dbReference type="PRINTS" id="PR00830">
    <property type="entry name" value="ENDOLAPTASE"/>
</dbReference>
<dbReference type="InterPro" id="IPR046844">
    <property type="entry name" value="Lon-like_helical"/>
</dbReference>
<name>A0A4R6XDZ0_9GAMM</name>
<evidence type="ECO:0000256" key="1">
    <source>
        <dbReference type="ARBA" id="ARBA00022670"/>
    </source>
</evidence>
<keyword evidence="2" id="KW-0378">Hydrolase</keyword>
<dbReference type="Proteomes" id="UP000295729">
    <property type="component" value="Unassembled WGS sequence"/>
</dbReference>
<evidence type="ECO:0000313" key="6">
    <source>
        <dbReference type="Proteomes" id="UP000295729"/>
    </source>
</evidence>
<dbReference type="InterPro" id="IPR027065">
    <property type="entry name" value="Lon_Prtase"/>
</dbReference>
<dbReference type="OrthoDB" id="9758568at2"/>
<dbReference type="GO" id="GO:0004252">
    <property type="term" value="F:serine-type endopeptidase activity"/>
    <property type="evidence" value="ECO:0007669"/>
    <property type="project" value="UniProtKB-UniRule"/>
</dbReference>
<protein>
    <recommendedName>
        <fullName evidence="2">endopeptidase La</fullName>
        <ecNumber evidence="2">3.4.21.53</ecNumber>
    </recommendedName>
</protein>
<organism evidence="5 6">
    <name type="scientific">Marinomonas communis</name>
    <dbReference type="NCBI Taxonomy" id="28254"/>
    <lineage>
        <taxon>Bacteria</taxon>
        <taxon>Pseudomonadati</taxon>
        <taxon>Pseudomonadota</taxon>
        <taxon>Gammaproteobacteria</taxon>
        <taxon>Oceanospirillales</taxon>
        <taxon>Oceanospirillaceae</taxon>
        <taxon>Marinomonas</taxon>
    </lineage>
</organism>
<sequence length="820" mass="90757">MSEMVQALAPNALAAKIEKGSLPFKTLSELEPLSGILGQERAVEAIQFGVAMHRPGYNIFVMGGAGTGRSSYVTSYLKSEAKRKQTPSEWVYVNNFKDTRSPKAIEFQPGQAKVFEQDIRTLIDGLMGTFPAAFEHPNYQQQKGAIDRAFNDQYEAAINLVERHASKIGVAMFRDASSVSFAPMRDGKALEEADFATLTDDERDAFQAGVSELEGMLNDELLSLPTWKRISYEQLRELNLNTVKESLDPLMAPLFEKYADQEIMVQFLNEMREDLDKVIIDQFVDDKASDNRDESSRRTMYEEMYLPNVAVTHTSDGGQPVIYEPHPTYRNLFGQVEYSSDQGMLVTSYRLIRSGSLHAANGGYLILDAEKLLTDHYLWEALKRALKSKTLKIEHPYADMGLMSTTTLSPEDLPLQVKVVLIGSREIYYLLQDADPDFQEMFRVLVDFDDSLKRDKETELAFARLLKDRVAKEGYADVTDEGVARLIEYSSRLAEHQKEMAAKIGDVFELLGEADFNRDLAKDDVTTDVHVQRALAAKKHRTGRVAEKIIEEIVDGTILLESDGKAIGNINGLTVMQIGDSSFGAPARISTTVYPGGKGIVDIERESNLGQSIHSKGVLILSGYLGHRYAQEFPLDISASIAMEQSYGYVDGDSASTAELCCLLSALINVPLRQDLAITGSLNQYGQVQAIGGVNEKIEGFFNVCHARGLTGSQGVIIPKSNVINLMLSDEVIEAVKAGQFHIYAVEKADEALHLLTGLEPGELDSNGKYPEGTISARILKRLEEISKLGEEEESAEKEKSTEEGKKADNDKEDASAKKG</sequence>
<feature type="region of interest" description="Disordered" evidence="3">
    <location>
        <begin position="788"/>
        <end position="820"/>
    </location>
</feature>
<keyword evidence="2" id="KW-0720">Serine protease</keyword>
<feature type="compositionally biased region" description="Basic and acidic residues" evidence="3">
    <location>
        <begin position="797"/>
        <end position="820"/>
    </location>
</feature>
<dbReference type="Pfam" id="PF20436">
    <property type="entry name" value="LonB_AAA-LID"/>
    <property type="match status" value="1"/>
</dbReference>
<evidence type="ECO:0000259" key="4">
    <source>
        <dbReference type="PROSITE" id="PS51786"/>
    </source>
</evidence>
<dbReference type="InterPro" id="IPR008269">
    <property type="entry name" value="Lon_proteolytic"/>
</dbReference>
<feature type="active site" evidence="2">
    <location>
        <position position="697"/>
    </location>
</feature>